<feature type="region of interest" description="Disordered" evidence="1">
    <location>
        <begin position="1"/>
        <end position="314"/>
    </location>
</feature>
<feature type="compositionally biased region" description="Basic residues" evidence="1">
    <location>
        <begin position="39"/>
        <end position="53"/>
    </location>
</feature>
<dbReference type="AlphaFoldDB" id="A0A6J4MQA9"/>
<reference evidence="2" key="1">
    <citation type="submission" date="2020-02" db="EMBL/GenBank/DDBJ databases">
        <authorList>
            <person name="Meier V. D."/>
        </authorList>
    </citation>
    <scope>NUCLEOTIDE SEQUENCE</scope>
    <source>
        <strain evidence="2">AVDCRST_MAG89</strain>
    </source>
</reference>
<name>A0A6J4MQA9_9BACT</name>
<feature type="compositionally biased region" description="Basic and acidic residues" evidence="1">
    <location>
        <begin position="174"/>
        <end position="188"/>
    </location>
</feature>
<accession>A0A6J4MQA9</accession>
<feature type="non-terminal residue" evidence="2">
    <location>
        <position position="314"/>
    </location>
</feature>
<evidence type="ECO:0000313" key="2">
    <source>
        <dbReference type="EMBL" id="CAA9366009.1"/>
    </source>
</evidence>
<dbReference type="EMBL" id="CADCTV010000857">
    <property type="protein sequence ID" value="CAA9366009.1"/>
    <property type="molecule type" value="Genomic_DNA"/>
</dbReference>
<feature type="compositionally biased region" description="Basic and acidic residues" evidence="1">
    <location>
        <begin position="251"/>
        <end position="270"/>
    </location>
</feature>
<dbReference type="EC" id="3.5.3.8" evidence="2"/>
<keyword evidence="2" id="KW-0378">Hydrolase</keyword>
<sequence>ARHHARSARRPARRARPARPPRAHAAAPVGRPGGDGGTRGRRGRAVRRRHPVSPRRSLGAEGDPRGAVLVRHVRWRAARDARPRLGRRFRPHDERGGCAPGHRGSRAPGVRVRRAPRLPGRRPRDHGIDHPRAGRRAPGHRPRADDGGCAPGRARVRRRGAPFQWHPLPPGAGDGDRGGRARGDDRHPPVRQLAVLPGLRRRPGHPSDDDGRGGDARRHQGREGRPLPRHHRGERAVPEHRHGRLRRRLRARGERGGHWRADGARDDRDRPHRLHRSAADRRRHHGNVAAVRPGRAHRQARRTPAAGDPGRAAL</sequence>
<feature type="non-terminal residue" evidence="2">
    <location>
        <position position="1"/>
    </location>
</feature>
<feature type="compositionally biased region" description="Basic and acidic residues" evidence="1">
    <location>
        <begin position="205"/>
        <end position="226"/>
    </location>
</feature>
<proteinExistence type="predicted"/>
<feature type="compositionally biased region" description="Basic residues" evidence="1">
    <location>
        <begin position="271"/>
        <end position="286"/>
    </location>
</feature>
<evidence type="ECO:0000256" key="1">
    <source>
        <dbReference type="SAM" id="MobiDB-lite"/>
    </source>
</evidence>
<feature type="compositionally biased region" description="Basic residues" evidence="1">
    <location>
        <begin position="111"/>
        <end position="124"/>
    </location>
</feature>
<gene>
    <name evidence="2" type="ORF">AVDCRST_MAG89-4099</name>
</gene>
<protein>
    <submittedName>
        <fullName evidence="2">Formiminoglutamase</fullName>
        <ecNumber evidence="2">3.5.3.8</ecNumber>
    </submittedName>
</protein>
<feature type="compositionally biased region" description="Basic residues" evidence="1">
    <location>
        <begin position="241"/>
        <end position="250"/>
    </location>
</feature>
<dbReference type="GO" id="GO:0050415">
    <property type="term" value="F:formimidoylglutamase activity"/>
    <property type="evidence" value="ECO:0007669"/>
    <property type="project" value="UniProtKB-EC"/>
</dbReference>
<organism evidence="2">
    <name type="scientific">uncultured Gemmatimonadota bacterium</name>
    <dbReference type="NCBI Taxonomy" id="203437"/>
    <lineage>
        <taxon>Bacteria</taxon>
        <taxon>Pseudomonadati</taxon>
        <taxon>Gemmatimonadota</taxon>
        <taxon>environmental samples</taxon>
    </lineage>
</organism>
<feature type="compositionally biased region" description="Basic residues" evidence="1">
    <location>
        <begin position="1"/>
        <end position="22"/>
    </location>
</feature>